<keyword evidence="4 12" id="KW-0813">Transport</keyword>
<keyword evidence="6 12" id="KW-0812">Transmembrane</keyword>
<evidence type="ECO:0000256" key="7">
    <source>
        <dbReference type="ARBA" id="ARBA00022781"/>
    </source>
</evidence>
<evidence type="ECO:0000313" key="14">
    <source>
        <dbReference type="EMBL" id="QNS38612.1"/>
    </source>
</evidence>
<sequence length="51" mass="6395">MPQMAPMNWLTLFVFFTVIFVTFNVMVYFSYPQPIKKYKKTKKEISFYWKW</sequence>
<gene>
    <name evidence="14" type="primary">ATP8</name>
</gene>
<keyword evidence="11 13" id="KW-0472">Membrane</keyword>
<organism evidence="14">
    <name type="scientific">Anoplistes halodendri</name>
    <dbReference type="NCBI Taxonomy" id="993115"/>
    <lineage>
        <taxon>Eukaryota</taxon>
        <taxon>Metazoa</taxon>
        <taxon>Ecdysozoa</taxon>
        <taxon>Arthropoda</taxon>
        <taxon>Hexapoda</taxon>
        <taxon>Insecta</taxon>
        <taxon>Pterygota</taxon>
        <taxon>Neoptera</taxon>
        <taxon>Endopterygota</taxon>
        <taxon>Coleoptera</taxon>
        <taxon>Polyphaga</taxon>
        <taxon>Cucujiformia</taxon>
        <taxon>Chrysomeloidea</taxon>
        <taxon>Cerambycidae</taxon>
        <taxon>Cerambycinae</taxon>
        <taxon>Trachyderini</taxon>
        <taxon>Anoplistes</taxon>
    </lineage>
</organism>
<proteinExistence type="inferred from homology"/>
<dbReference type="CTD" id="4509"/>
<reference evidence="14" key="1">
    <citation type="submission" date="2020-07" db="EMBL/GenBank/DDBJ databases">
        <authorList>
            <person name="Ma J."/>
        </authorList>
    </citation>
    <scope>NUCLEOTIDE SEQUENCE</scope>
</reference>
<dbReference type="RefSeq" id="YP_010010045.1">
    <property type="nucleotide sequence ID" value="NC_053350.1"/>
</dbReference>
<evidence type="ECO:0000256" key="10">
    <source>
        <dbReference type="ARBA" id="ARBA00023128"/>
    </source>
</evidence>
<accession>A0A7H1DNQ4</accession>
<dbReference type="Pfam" id="PF00895">
    <property type="entry name" value="ATP-synt_8"/>
    <property type="match status" value="1"/>
</dbReference>
<evidence type="ECO:0000256" key="5">
    <source>
        <dbReference type="ARBA" id="ARBA00022547"/>
    </source>
</evidence>
<dbReference type="GO" id="GO:0015986">
    <property type="term" value="P:proton motive force-driven ATP synthesis"/>
    <property type="evidence" value="ECO:0007669"/>
    <property type="project" value="InterPro"/>
</dbReference>
<keyword evidence="7 12" id="KW-0375">Hydrogen ion transport</keyword>
<comment type="subcellular location">
    <subcellularLocation>
        <location evidence="1 12">Mitochondrion membrane</location>
        <topology evidence="1 12">Single-pass membrane protein</topology>
    </subcellularLocation>
</comment>
<comment type="similarity">
    <text evidence="2 12">Belongs to the ATPase protein 8 family.</text>
</comment>
<dbReference type="AlphaFoldDB" id="A0A7H1DNQ4"/>
<evidence type="ECO:0000256" key="1">
    <source>
        <dbReference type="ARBA" id="ARBA00004304"/>
    </source>
</evidence>
<evidence type="ECO:0000256" key="2">
    <source>
        <dbReference type="ARBA" id="ARBA00008892"/>
    </source>
</evidence>
<name>A0A7H1DNQ4_9CUCU</name>
<comment type="subunit">
    <text evidence="3">F-type ATPases have 2 components, CF(1) - the catalytic core - and CF(0) - the membrane proton channel.</text>
</comment>
<dbReference type="EMBL" id="MT809475">
    <property type="protein sequence ID" value="QNS38612.1"/>
    <property type="molecule type" value="Genomic_DNA"/>
</dbReference>
<keyword evidence="8 13" id="KW-1133">Transmembrane helix</keyword>
<dbReference type="GeneID" id="63043626"/>
<dbReference type="GO" id="GO:0031966">
    <property type="term" value="C:mitochondrial membrane"/>
    <property type="evidence" value="ECO:0007669"/>
    <property type="project" value="UniProtKB-SubCell"/>
</dbReference>
<keyword evidence="9 12" id="KW-0406">Ion transport</keyword>
<dbReference type="GO" id="GO:0045259">
    <property type="term" value="C:proton-transporting ATP synthase complex"/>
    <property type="evidence" value="ECO:0007669"/>
    <property type="project" value="UniProtKB-KW"/>
</dbReference>
<keyword evidence="5 12" id="KW-0138">CF(0)</keyword>
<keyword evidence="10 12" id="KW-0496">Mitochondrion</keyword>
<evidence type="ECO:0000256" key="3">
    <source>
        <dbReference type="ARBA" id="ARBA00011291"/>
    </source>
</evidence>
<evidence type="ECO:0000256" key="4">
    <source>
        <dbReference type="ARBA" id="ARBA00022448"/>
    </source>
</evidence>
<feature type="transmembrane region" description="Helical" evidence="13">
    <location>
        <begin position="12"/>
        <end position="31"/>
    </location>
</feature>
<evidence type="ECO:0000256" key="13">
    <source>
        <dbReference type="SAM" id="Phobius"/>
    </source>
</evidence>
<dbReference type="InterPro" id="IPR001421">
    <property type="entry name" value="ATP8_metazoa"/>
</dbReference>
<evidence type="ECO:0000256" key="9">
    <source>
        <dbReference type="ARBA" id="ARBA00023065"/>
    </source>
</evidence>
<geneLocation type="mitochondrion" evidence="14"/>
<evidence type="ECO:0000256" key="12">
    <source>
        <dbReference type="RuleBase" id="RU003661"/>
    </source>
</evidence>
<dbReference type="GO" id="GO:0015078">
    <property type="term" value="F:proton transmembrane transporter activity"/>
    <property type="evidence" value="ECO:0007669"/>
    <property type="project" value="InterPro"/>
</dbReference>
<evidence type="ECO:0000256" key="8">
    <source>
        <dbReference type="ARBA" id="ARBA00022989"/>
    </source>
</evidence>
<evidence type="ECO:0000256" key="11">
    <source>
        <dbReference type="ARBA" id="ARBA00023136"/>
    </source>
</evidence>
<protein>
    <recommendedName>
        <fullName evidence="12">ATP synthase complex subunit 8</fullName>
    </recommendedName>
</protein>
<evidence type="ECO:0000256" key="6">
    <source>
        <dbReference type="ARBA" id="ARBA00022692"/>
    </source>
</evidence>